<dbReference type="Proteomes" id="UP000006640">
    <property type="component" value="Chromosome"/>
</dbReference>
<keyword evidence="4" id="KW-0378">Hydrolase</keyword>
<keyword evidence="4" id="KW-0540">Nuclease</keyword>
<dbReference type="HOGENOM" id="CLU_700032_0_0_11"/>
<accession>D6YBD0</accession>
<dbReference type="KEGG" id="tbi:Tbis_1778"/>
<keyword evidence="4" id="KW-0255">Endonuclease</keyword>
<dbReference type="EMBL" id="CP001874">
    <property type="protein sequence ID" value="ADG88490.1"/>
    <property type="molecule type" value="Genomic_DNA"/>
</dbReference>
<feature type="domain" description="Endonuclease/exonuclease/phosphatase" evidence="3">
    <location>
        <begin position="97"/>
        <end position="325"/>
    </location>
</feature>
<keyword evidence="2" id="KW-0472">Membrane</keyword>
<dbReference type="InterPro" id="IPR005135">
    <property type="entry name" value="Endo/exonuclease/phosphatase"/>
</dbReference>
<dbReference type="eggNOG" id="COG3021">
    <property type="taxonomic scope" value="Bacteria"/>
</dbReference>
<dbReference type="GO" id="GO:0004519">
    <property type="term" value="F:endonuclease activity"/>
    <property type="evidence" value="ECO:0007669"/>
    <property type="project" value="UniProtKB-KW"/>
</dbReference>
<keyword evidence="5" id="KW-1185">Reference proteome</keyword>
<dbReference type="CDD" id="cd09084">
    <property type="entry name" value="EEP-2"/>
    <property type="match status" value="1"/>
</dbReference>
<feature type="transmembrane region" description="Helical" evidence="2">
    <location>
        <begin position="34"/>
        <end position="50"/>
    </location>
</feature>
<dbReference type="GO" id="GO:0004527">
    <property type="term" value="F:exonuclease activity"/>
    <property type="evidence" value="ECO:0007669"/>
    <property type="project" value="UniProtKB-KW"/>
</dbReference>
<evidence type="ECO:0000313" key="4">
    <source>
        <dbReference type="EMBL" id="ADG88490.1"/>
    </source>
</evidence>
<name>D6YBD0_THEBD</name>
<evidence type="ECO:0000313" key="5">
    <source>
        <dbReference type="Proteomes" id="UP000006640"/>
    </source>
</evidence>
<organism evidence="4 5">
    <name type="scientific">Thermobispora bispora (strain ATCC 19993 / DSM 43833 / CBS 139.67 / JCM 10125 / KCTC 9307 / NBRC 14880 / R51)</name>
    <dbReference type="NCBI Taxonomy" id="469371"/>
    <lineage>
        <taxon>Bacteria</taxon>
        <taxon>Bacillati</taxon>
        <taxon>Actinomycetota</taxon>
        <taxon>Actinomycetes</taxon>
        <taxon>Streptosporangiales</taxon>
        <taxon>Streptosporangiaceae</taxon>
        <taxon>Thermobispora</taxon>
    </lineage>
</organism>
<dbReference type="AlphaFoldDB" id="D6YBD0"/>
<feature type="transmembrane region" description="Helical" evidence="2">
    <location>
        <begin position="57"/>
        <end position="78"/>
    </location>
</feature>
<dbReference type="Pfam" id="PF03372">
    <property type="entry name" value="Exo_endo_phos"/>
    <property type="match status" value="1"/>
</dbReference>
<proteinExistence type="predicted"/>
<gene>
    <name evidence="4" type="ordered locus">Tbis_1778</name>
</gene>
<feature type="compositionally biased region" description="Low complexity" evidence="1">
    <location>
        <begin position="339"/>
        <end position="349"/>
    </location>
</feature>
<keyword evidence="4" id="KW-0269">Exonuclease</keyword>
<dbReference type="InterPro" id="IPR036691">
    <property type="entry name" value="Endo/exonu/phosph_ase_sf"/>
</dbReference>
<evidence type="ECO:0000259" key="3">
    <source>
        <dbReference type="Pfam" id="PF03372"/>
    </source>
</evidence>
<sequence length="362" mass="40222">MVAATAVWAIVLVLHVLLVDRWWPWLIFEVAPPLTMVAVPLLLLVVTPLARPVRRRLSVVLVVLLLAGAYLAGFGRGWTATPTAGGPAGTTIKVFAWNTNYWDMSDDKDAFYAFLRHQDADVYLLQEYLYWDGDRPVRIDDSARLRAEFPGYRVLVQGELLTLTRLPVVAADHAVPETGADWYWKGGKAQRTDIRVGGRTVSFYNVHLPVPFRIGDDPLSGRFYRELAERWAWRNGELSKLRADLAANRNPVVVAGDFNSAWMEVAPLGGGTRLHTPAGSVLPVASWPVSEYPFPRVWRLDWLFTSPGLTVSGYRFTGGAPYSDHQAQEFRIAVADEAPAAHSATPHTTEGTHRAQAPTNSR</sequence>
<dbReference type="SUPFAM" id="SSF56219">
    <property type="entry name" value="DNase I-like"/>
    <property type="match status" value="1"/>
</dbReference>
<evidence type="ECO:0000256" key="1">
    <source>
        <dbReference type="SAM" id="MobiDB-lite"/>
    </source>
</evidence>
<keyword evidence="2" id="KW-1133">Transmembrane helix</keyword>
<feature type="region of interest" description="Disordered" evidence="1">
    <location>
        <begin position="339"/>
        <end position="362"/>
    </location>
</feature>
<keyword evidence="2" id="KW-0812">Transmembrane</keyword>
<dbReference type="STRING" id="469371.Tbis_1778"/>
<reference evidence="4 5" key="1">
    <citation type="submission" date="2010-01" db="EMBL/GenBank/DDBJ databases">
        <title>The complete genome of Thermobispora bispora DSM 43833.</title>
        <authorList>
            <consortium name="US DOE Joint Genome Institute (JGI-PGF)"/>
            <person name="Lucas S."/>
            <person name="Copeland A."/>
            <person name="Lapidus A."/>
            <person name="Glavina del Rio T."/>
            <person name="Dalin E."/>
            <person name="Tice H."/>
            <person name="Bruce D."/>
            <person name="Goodwin L."/>
            <person name="Pitluck S."/>
            <person name="Kyrpides N."/>
            <person name="Mavromatis K."/>
            <person name="Ivanova N."/>
            <person name="Mikhailova N."/>
            <person name="Chertkov O."/>
            <person name="Brettin T."/>
            <person name="Detter J.C."/>
            <person name="Han C."/>
            <person name="Larimer F."/>
            <person name="Land M."/>
            <person name="Hauser L."/>
            <person name="Markowitz V."/>
            <person name="Cheng J.-F."/>
            <person name="Hugenholtz P."/>
            <person name="Woyke T."/>
            <person name="Wu D."/>
            <person name="Jando M."/>
            <person name="Schneider S."/>
            <person name="Klenk H.-P."/>
            <person name="Eisen J.A."/>
        </authorList>
    </citation>
    <scope>NUCLEOTIDE SEQUENCE [LARGE SCALE GENOMIC DNA]</scope>
    <source>
        <strain evidence="5">ATCC 19993 / DSM 43833 / CBS 139.67 / JCM 10125 / KCTC 9307 / NBRC 14880 / R51</strain>
    </source>
</reference>
<protein>
    <submittedName>
        <fullName evidence="4">Endonuclease/exonuclease/phosphatase</fullName>
    </submittedName>
</protein>
<evidence type="ECO:0000256" key="2">
    <source>
        <dbReference type="SAM" id="Phobius"/>
    </source>
</evidence>
<dbReference type="Gene3D" id="3.60.10.10">
    <property type="entry name" value="Endonuclease/exonuclease/phosphatase"/>
    <property type="match status" value="1"/>
</dbReference>